<dbReference type="AlphaFoldDB" id="A0A8H9IT51"/>
<feature type="binding site" evidence="3">
    <location>
        <position position="57"/>
    </location>
    <ligand>
        <name>Ca(2+)</name>
        <dbReference type="ChEBI" id="CHEBI:29108"/>
    </ligand>
</feature>
<dbReference type="InterPro" id="IPR012347">
    <property type="entry name" value="Ferritin-like"/>
</dbReference>
<feature type="binding site" evidence="3">
    <location>
        <position position="223"/>
    </location>
    <ligand>
        <name>Ca(2+)</name>
        <dbReference type="ChEBI" id="CHEBI:29108"/>
    </ligand>
</feature>
<keyword evidence="2" id="KW-0464">Manganese</keyword>
<accession>A0A8H9IT51</accession>
<feature type="compositionally biased region" description="Basic and acidic residues" evidence="4">
    <location>
        <begin position="329"/>
        <end position="341"/>
    </location>
</feature>
<evidence type="ECO:0000256" key="3">
    <source>
        <dbReference type="PIRSR" id="PIRSR607760-2"/>
    </source>
</evidence>
<dbReference type="Pfam" id="PF09954">
    <property type="entry name" value="DUF2188"/>
    <property type="match status" value="1"/>
</dbReference>
<evidence type="ECO:0000256" key="2">
    <source>
        <dbReference type="PIRSR" id="PIRSR607760-1"/>
    </source>
</evidence>
<dbReference type="Pfam" id="PF05067">
    <property type="entry name" value="Mn_catalase"/>
    <property type="match status" value="1"/>
</dbReference>
<reference evidence="5" key="2">
    <citation type="submission" date="2020-09" db="EMBL/GenBank/DDBJ databases">
        <authorList>
            <person name="Sun Q."/>
            <person name="Zhou Y."/>
        </authorList>
    </citation>
    <scope>NUCLEOTIDE SEQUENCE</scope>
    <source>
        <strain evidence="5">CGMCC 4.7679</strain>
    </source>
</reference>
<feature type="compositionally biased region" description="Basic and acidic residues" evidence="4">
    <location>
        <begin position="286"/>
        <end position="298"/>
    </location>
</feature>
<feature type="binding site" evidence="2">
    <location>
        <position position="149"/>
    </location>
    <ligand>
        <name>Mn(2+)</name>
        <dbReference type="ChEBI" id="CHEBI:29035"/>
        <label>1</label>
    </ligand>
</feature>
<feature type="binding site" evidence="3">
    <location>
        <position position="61"/>
    </location>
    <ligand>
        <name>Ca(2+)</name>
        <dbReference type="ChEBI" id="CHEBI:29108"/>
    </ligand>
</feature>
<name>A0A8H9IT51_9PSEU</name>
<keyword evidence="2" id="KW-0479">Metal-binding</keyword>
<dbReference type="InterPro" id="IPR007760">
    <property type="entry name" value="Mn_catalase"/>
</dbReference>
<dbReference type="InterPro" id="IPR009078">
    <property type="entry name" value="Ferritin-like_SF"/>
</dbReference>
<comment type="similarity">
    <text evidence="1">Belongs to the manganese catalase family.</text>
</comment>
<comment type="caution">
    <text evidence="5">The sequence shown here is derived from an EMBL/GenBank/DDBJ whole genome shotgun (WGS) entry which is preliminary data.</text>
</comment>
<keyword evidence="3" id="KW-0106">Calcium</keyword>
<evidence type="ECO:0000313" key="5">
    <source>
        <dbReference type="EMBL" id="GHF49578.1"/>
    </source>
</evidence>
<feature type="binding site" evidence="2">
    <location>
        <position position="35"/>
    </location>
    <ligand>
        <name>Mn(2+)</name>
        <dbReference type="ChEBI" id="CHEBI:29035"/>
        <label>1</label>
    </ligand>
</feature>
<dbReference type="GO" id="GO:0046872">
    <property type="term" value="F:metal ion binding"/>
    <property type="evidence" value="ECO:0007669"/>
    <property type="project" value="UniProtKB-KW"/>
</dbReference>
<comment type="cofactor">
    <cofactor evidence="2">
        <name>Mn(2+)</name>
        <dbReference type="ChEBI" id="CHEBI:29035"/>
    </cofactor>
    <text evidence="2">Binds 2 manganese ions per subunit.</text>
</comment>
<evidence type="ECO:0000256" key="4">
    <source>
        <dbReference type="SAM" id="MobiDB-lite"/>
    </source>
</evidence>
<dbReference type="Proteomes" id="UP000658656">
    <property type="component" value="Unassembled WGS sequence"/>
</dbReference>
<dbReference type="EMBL" id="BNAV01000003">
    <property type="protein sequence ID" value="GHF49578.1"/>
    <property type="molecule type" value="Genomic_DNA"/>
</dbReference>
<keyword evidence="6" id="KW-1185">Reference proteome</keyword>
<reference evidence="5" key="1">
    <citation type="journal article" date="2014" name="Int. J. Syst. Evol. Microbiol.">
        <title>Complete genome sequence of Corynebacterium casei LMG S-19264T (=DSM 44701T), isolated from a smear-ripened cheese.</title>
        <authorList>
            <consortium name="US DOE Joint Genome Institute (JGI-PGF)"/>
            <person name="Walter F."/>
            <person name="Albersmeier A."/>
            <person name="Kalinowski J."/>
            <person name="Ruckert C."/>
        </authorList>
    </citation>
    <scope>NUCLEOTIDE SEQUENCE</scope>
    <source>
        <strain evidence="5">CGMCC 4.7679</strain>
    </source>
</reference>
<feature type="binding site" evidence="3">
    <location>
        <position position="225"/>
    </location>
    <ligand>
        <name>Ca(2+)</name>
        <dbReference type="ChEBI" id="CHEBI:29108"/>
    </ligand>
</feature>
<protein>
    <submittedName>
        <fullName evidence="5">Mn-containing catalase</fullName>
    </submittedName>
</protein>
<feature type="region of interest" description="Disordered" evidence="4">
    <location>
        <begin position="286"/>
        <end position="341"/>
    </location>
</feature>
<dbReference type="Gene3D" id="1.20.1260.10">
    <property type="match status" value="1"/>
</dbReference>
<feature type="binding site" evidence="2">
    <location>
        <position position="66"/>
    </location>
    <ligand>
        <name>Mn(2+)</name>
        <dbReference type="ChEBI" id="CHEBI:29035"/>
        <label>2</label>
    </ligand>
</feature>
<evidence type="ECO:0000256" key="1">
    <source>
        <dbReference type="ARBA" id="ARBA00007644"/>
    </source>
</evidence>
<dbReference type="InterPro" id="IPR018691">
    <property type="entry name" value="DUF2188"/>
</dbReference>
<sequence>MFRHTKNLQFEAKPEKPDPVFAHKLQELIGGAYGELSVTWQYLFQGWNCRIEGKYKDLILDTAAEEIGHVEMLATMVARLLEGAPATEVAEAVKDPVTAAVLGGMDPQQAIVGGGGALPADSNGDPWNGKYIVASGNLLADFRANAAAEAQGRLQTARLYNMTDDPGVKEMLKFILARDTVHQKQWLRAIEELRADGLEDEVAPSALFDEENQEHNSTIWHLSDGADGPKGGWTRDLEYLMEPQALGGPATAPPPDPALFSTFAPAASAAEPELAEGDVQTFYSERDGKWKNQVEGRKRASSTSDTKAEAQQAGRELAKNRGVTHVVRKKDGEIAETHDYS</sequence>
<dbReference type="SUPFAM" id="SSF47240">
    <property type="entry name" value="Ferritin-like"/>
    <property type="match status" value="1"/>
</dbReference>
<comment type="cofactor">
    <cofactor evidence="3">
        <name>Ca(2+)</name>
        <dbReference type="ChEBI" id="CHEBI:29108"/>
    </cofactor>
    <text evidence="3">Binds 1 Ca(2+) ion per subunit.</text>
</comment>
<gene>
    <name evidence="5" type="ORF">GCM10017566_23130</name>
</gene>
<dbReference type="OrthoDB" id="8334870at2"/>
<evidence type="ECO:0000313" key="6">
    <source>
        <dbReference type="Proteomes" id="UP000658656"/>
    </source>
</evidence>
<organism evidence="5 6">
    <name type="scientific">Amycolatopsis bartoniae</name>
    <dbReference type="NCBI Taxonomy" id="941986"/>
    <lineage>
        <taxon>Bacteria</taxon>
        <taxon>Bacillati</taxon>
        <taxon>Actinomycetota</taxon>
        <taxon>Actinomycetes</taxon>
        <taxon>Pseudonocardiales</taxon>
        <taxon>Pseudonocardiaceae</taxon>
        <taxon>Amycolatopsis</taxon>
    </lineage>
</organism>
<proteinExistence type="inferred from homology"/>
<feature type="binding site" evidence="2">
    <location>
        <position position="182"/>
    </location>
    <ligand>
        <name>Mn(2+)</name>
        <dbReference type="ChEBI" id="CHEBI:29035"/>
        <label>1</label>
    </ligand>
</feature>
<dbReference type="InterPro" id="IPR039377">
    <property type="entry name" value="Mn_catalase_dom"/>
</dbReference>
<feature type="binding site" evidence="2">
    <location>
        <position position="69"/>
    </location>
    <ligand>
        <name>Mn(2+)</name>
        <dbReference type="ChEBI" id="CHEBI:29035"/>
        <label>1</label>
    </ligand>
</feature>
<dbReference type="CDD" id="cd01051">
    <property type="entry name" value="Mn_catalase"/>
    <property type="match status" value="1"/>
</dbReference>